<keyword evidence="2" id="KW-0235">DNA replication</keyword>
<dbReference type="EMBL" id="UOFA01000090">
    <property type="protein sequence ID" value="VAW44180.1"/>
    <property type="molecule type" value="Genomic_DNA"/>
</dbReference>
<dbReference type="HAMAP" id="MF_00365">
    <property type="entry name" value="RecF"/>
    <property type="match status" value="1"/>
</dbReference>
<dbReference type="InterPro" id="IPR003395">
    <property type="entry name" value="RecF/RecN/SMC_N"/>
</dbReference>
<keyword evidence="5" id="KW-0238">DNA-binding</keyword>
<keyword evidence="1" id="KW-0963">Cytoplasm</keyword>
<dbReference type="Gene3D" id="3.40.50.300">
    <property type="entry name" value="P-loop containing nucleotide triphosphate hydrolases"/>
    <property type="match status" value="1"/>
</dbReference>
<evidence type="ECO:0000256" key="3">
    <source>
        <dbReference type="ARBA" id="ARBA00022741"/>
    </source>
</evidence>
<dbReference type="SUPFAM" id="SSF52540">
    <property type="entry name" value="P-loop containing nucleoside triphosphate hydrolases"/>
    <property type="match status" value="1"/>
</dbReference>
<evidence type="ECO:0000259" key="6">
    <source>
        <dbReference type="Pfam" id="PF02463"/>
    </source>
</evidence>
<evidence type="ECO:0000256" key="2">
    <source>
        <dbReference type="ARBA" id="ARBA00022705"/>
    </source>
</evidence>
<dbReference type="Pfam" id="PF02463">
    <property type="entry name" value="SMC_N"/>
    <property type="match status" value="1"/>
</dbReference>
<dbReference type="PANTHER" id="PTHR32182">
    <property type="entry name" value="DNA REPLICATION AND REPAIR PROTEIN RECF"/>
    <property type="match status" value="1"/>
</dbReference>
<dbReference type="Gene3D" id="1.20.1050.90">
    <property type="entry name" value="RecF/RecN/SMC, N-terminal domain"/>
    <property type="match status" value="1"/>
</dbReference>
<evidence type="ECO:0000256" key="5">
    <source>
        <dbReference type="ARBA" id="ARBA00023125"/>
    </source>
</evidence>
<dbReference type="InterPro" id="IPR001238">
    <property type="entry name" value="DNA-binding_RecF"/>
</dbReference>
<evidence type="ECO:0000256" key="1">
    <source>
        <dbReference type="ARBA" id="ARBA00022490"/>
    </source>
</evidence>
<keyword evidence="4" id="KW-0067">ATP-binding</keyword>
<feature type="domain" description="RecF/RecN/SMC N-terminal" evidence="6">
    <location>
        <begin position="3"/>
        <end position="349"/>
    </location>
</feature>
<dbReference type="AlphaFoldDB" id="A0A3B0VUY6"/>
<protein>
    <submittedName>
        <fullName evidence="7">DNA recombination and repair protein RecF</fullName>
    </submittedName>
</protein>
<dbReference type="GO" id="GO:0006302">
    <property type="term" value="P:double-strand break repair"/>
    <property type="evidence" value="ECO:0007669"/>
    <property type="project" value="TreeGrafter"/>
</dbReference>
<proteinExistence type="inferred from homology"/>
<dbReference type="GO" id="GO:0006260">
    <property type="term" value="P:DNA replication"/>
    <property type="evidence" value="ECO:0007669"/>
    <property type="project" value="UniProtKB-KW"/>
</dbReference>
<dbReference type="InterPro" id="IPR042174">
    <property type="entry name" value="RecF_2"/>
</dbReference>
<keyword evidence="3" id="KW-0547">Nucleotide-binding</keyword>
<dbReference type="GO" id="GO:0000731">
    <property type="term" value="P:DNA synthesis involved in DNA repair"/>
    <property type="evidence" value="ECO:0007669"/>
    <property type="project" value="TreeGrafter"/>
</dbReference>
<evidence type="ECO:0000313" key="7">
    <source>
        <dbReference type="EMBL" id="VAW44180.1"/>
    </source>
</evidence>
<name>A0A3B0VUY6_9ZZZZ</name>
<sequence length="361" mass="42081">MQLTQLKINGFRCYESLDLTFDQRINVFSGANGAGKTSVLEAIYFLSTGKSFRSKRSKNLINHNSNELTVFAQYNDKDKFKNKIGVSLNKALKKNIKFNSQKISNQSEIAHTLPVVSIDPDSYLFLDKPPQYRRSFLDWLVFHVKPEYLKIWSRVSRCQKQLNTLYKEKRQDQLGHWEKLYIEYADQLTEMRQAVFTELRDLIYIKVQLIIPELAELEISFYQGWSKENTLAEQIQKDREKNLVYGNLNQGVHKMDIKNSIIHKPAHENLSRGQKKLISIIYYLSYIELLSTQLKINPILCLDDMDAELDTEKTKILCDFIQNSSNQAFISTVDPNKLMALLKKTCLFHVEHNQISRLTTP</sequence>
<dbReference type="NCBIfam" id="TIGR00611">
    <property type="entry name" value="recf"/>
    <property type="match status" value="1"/>
</dbReference>
<dbReference type="GO" id="GO:0003697">
    <property type="term" value="F:single-stranded DNA binding"/>
    <property type="evidence" value="ECO:0007669"/>
    <property type="project" value="InterPro"/>
</dbReference>
<accession>A0A3B0VUY6</accession>
<gene>
    <name evidence="7" type="ORF">MNBD_GAMMA02-1132</name>
</gene>
<dbReference type="GO" id="GO:0005524">
    <property type="term" value="F:ATP binding"/>
    <property type="evidence" value="ECO:0007669"/>
    <property type="project" value="UniProtKB-KW"/>
</dbReference>
<reference evidence="7" key="1">
    <citation type="submission" date="2018-06" db="EMBL/GenBank/DDBJ databases">
        <authorList>
            <person name="Zhirakovskaya E."/>
        </authorList>
    </citation>
    <scope>NUCLEOTIDE SEQUENCE</scope>
</reference>
<organism evidence="7">
    <name type="scientific">hydrothermal vent metagenome</name>
    <dbReference type="NCBI Taxonomy" id="652676"/>
    <lineage>
        <taxon>unclassified sequences</taxon>
        <taxon>metagenomes</taxon>
        <taxon>ecological metagenomes</taxon>
    </lineage>
</organism>
<dbReference type="PANTHER" id="PTHR32182:SF0">
    <property type="entry name" value="DNA REPLICATION AND REPAIR PROTEIN RECF"/>
    <property type="match status" value="1"/>
</dbReference>
<evidence type="ECO:0000256" key="4">
    <source>
        <dbReference type="ARBA" id="ARBA00022840"/>
    </source>
</evidence>
<dbReference type="InterPro" id="IPR027417">
    <property type="entry name" value="P-loop_NTPase"/>
</dbReference>